<dbReference type="GO" id="GO:0070402">
    <property type="term" value="F:NADPH binding"/>
    <property type="evidence" value="ECO:0007669"/>
    <property type="project" value="TreeGrafter"/>
</dbReference>
<dbReference type="GO" id="GO:0008270">
    <property type="term" value="F:zinc ion binding"/>
    <property type="evidence" value="ECO:0007669"/>
    <property type="project" value="InterPro"/>
</dbReference>
<keyword evidence="7" id="KW-1185">Reference proteome</keyword>
<dbReference type="PANTHER" id="PTHR48106:SF13">
    <property type="entry name" value="QUINONE OXIDOREDUCTASE-RELATED"/>
    <property type="match status" value="1"/>
</dbReference>
<dbReference type="EMBL" id="KZ821248">
    <property type="protein sequence ID" value="PYH42800.1"/>
    <property type="molecule type" value="Genomic_DNA"/>
</dbReference>
<dbReference type="InterPro" id="IPR002364">
    <property type="entry name" value="Quin_OxRdtase/zeta-crystal_CS"/>
</dbReference>
<dbReference type="Pfam" id="PF08240">
    <property type="entry name" value="ADH_N"/>
    <property type="match status" value="1"/>
</dbReference>
<evidence type="ECO:0000256" key="2">
    <source>
        <dbReference type="ARBA" id="ARBA00023002"/>
    </source>
</evidence>
<dbReference type="OrthoDB" id="48317at2759"/>
<dbReference type="InterPro" id="IPR013149">
    <property type="entry name" value="ADH-like_C"/>
</dbReference>
<dbReference type="InterPro" id="IPR036291">
    <property type="entry name" value="NAD(P)-bd_dom_sf"/>
</dbReference>
<protein>
    <recommendedName>
        <fullName evidence="4">Probable quinone oxidoreductase</fullName>
    </recommendedName>
    <alternativeName>
        <fullName evidence="3">NADPH:quinone reductase</fullName>
    </alternativeName>
</protein>
<dbReference type="CDD" id="cd05286">
    <property type="entry name" value="QOR2"/>
    <property type="match status" value="1"/>
</dbReference>
<dbReference type="Proteomes" id="UP000248349">
    <property type="component" value="Unassembled WGS sequence"/>
</dbReference>
<dbReference type="SUPFAM" id="SSF50129">
    <property type="entry name" value="GroES-like"/>
    <property type="match status" value="1"/>
</dbReference>
<dbReference type="GO" id="GO:0005829">
    <property type="term" value="C:cytosol"/>
    <property type="evidence" value="ECO:0007669"/>
    <property type="project" value="TreeGrafter"/>
</dbReference>
<dbReference type="InterPro" id="IPR011032">
    <property type="entry name" value="GroES-like_sf"/>
</dbReference>
<sequence>MPLNRIVPRLLRTATPLSSPALRLAALNTHFRPSPPSISLPVRTNTNTHTTNITMSVPQTMKAVQVEKLGGPEVLEFKADHPVPTPQEGQVLVKNNISGVNYIDTYFRAGLYPSAKPEILGREGAGTIVALGSGPNPYDFKVGDRVAWLSTGGYAEYTAVPMAKTVKIPSGLTDEDVMAAFLSGLTVTTLAKETYPVKQGEWVLLHAAAGGAGTLMTQVLKSIGAKVIGTAGGAQKCELAKSLGCDVVIDYRSEEGKDWPQKVKEITGGQGVDVVFDSVGKDTWEGSLEAVKRKGTIVWFGNASGPVPPLPLQKLSPKCVKVARPQLFGYIETREEFEFYVNELFSLLQSNKLKARVHKVYPLEDVAEAHRDLEGRQTTGKLLLKP</sequence>
<evidence type="ECO:0000259" key="5">
    <source>
        <dbReference type="SMART" id="SM00829"/>
    </source>
</evidence>
<accession>A0A318ZGM1</accession>
<dbReference type="GeneID" id="37076802"/>
<dbReference type="STRING" id="1450539.A0A318ZGM1"/>
<evidence type="ECO:0000313" key="6">
    <source>
        <dbReference type="EMBL" id="PYH42800.1"/>
    </source>
</evidence>
<organism evidence="6 7">
    <name type="scientific">Aspergillus saccharolyticus JOP 1030-1</name>
    <dbReference type="NCBI Taxonomy" id="1450539"/>
    <lineage>
        <taxon>Eukaryota</taxon>
        <taxon>Fungi</taxon>
        <taxon>Dikarya</taxon>
        <taxon>Ascomycota</taxon>
        <taxon>Pezizomycotina</taxon>
        <taxon>Eurotiomycetes</taxon>
        <taxon>Eurotiomycetidae</taxon>
        <taxon>Eurotiales</taxon>
        <taxon>Aspergillaceae</taxon>
        <taxon>Aspergillus</taxon>
        <taxon>Aspergillus subgen. Circumdati</taxon>
    </lineage>
</organism>
<reference evidence="6 7" key="1">
    <citation type="submission" date="2016-12" db="EMBL/GenBank/DDBJ databases">
        <title>The genomes of Aspergillus section Nigri reveals drivers in fungal speciation.</title>
        <authorList>
            <consortium name="DOE Joint Genome Institute"/>
            <person name="Vesth T.C."/>
            <person name="Nybo J."/>
            <person name="Theobald S."/>
            <person name="Brandl J."/>
            <person name="Frisvad J.C."/>
            <person name="Nielsen K.F."/>
            <person name="Lyhne E.K."/>
            <person name="Kogle M.E."/>
            <person name="Kuo A."/>
            <person name="Riley R."/>
            <person name="Clum A."/>
            <person name="Nolan M."/>
            <person name="Lipzen A."/>
            <person name="Salamov A."/>
            <person name="Henrissat B."/>
            <person name="Wiebenga A."/>
            <person name="De Vries R.P."/>
            <person name="Grigoriev I.V."/>
            <person name="Mortensen U.H."/>
            <person name="Andersen M.R."/>
            <person name="Baker S.E."/>
        </authorList>
    </citation>
    <scope>NUCLEOTIDE SEQUENCE [LARGE SCALE GENOMIC DNA]</scope>
    <source>
        <strain evidence="6 7">JOP 1030-1</strain>
    </source>
</reference>
<dbReference type="PANTHER" id="PTHR48106">
    <property type="entry name" value="QUINONE OXIDOREDUCTASE PIG3-RELATED"/>
    <property type="match status" value="1"/>
</dbReference>
<dbReference type="GO" id="GO:0003960">
    <property type="term" value="F:quinone reductase (NADPH) activity"/>
    <property type="evidence" value="ECO:0007669"/>
    <property type="project" value="InterPro"/>
</dbReference>
<keyword evidence="2" id="KW-0560">Oxidoreductase</keyword>
<dbReference type="Gene3D" id="3.40.50.720">
    <property type="entry name" value="NAD(P)-binding Rossmann-like Domain"/>
    <property type="match status" value="1"/>
</dbReference>
<evidence type="ECO:0000256" key="1">
    <source>
        <dbReference type="ARBA" id="ARBA00022857"/>
    </source>
</evidence>
<gene>
    <name evidence="6" type="ORF">BP01DRAFT_359027</name>
</gene>
<dbReference type="InterPro" id="IPR020843">
    <property type="entry name" value="ER"/>
</dbReference>
<evidence type="ECO:0000313" key="7">
    <source>
        <dbReference type="Proteomes" id="UP000248349"/>
    </source>
</evidence>
<dbReference type="InterPro" id="IPR047618">
    <property type="entry name" value="QOR-like"/>
</dbReference>
<dbReference type="AlphaFoldDB" id="A0A318ZGM1"/>
<dbReference type="SUPFAM" id="SSF51735">
    <property type="entry name" value="NAD(P)-binding Rossmann-fold domains"/>
    <property type="match status" value="1"/>
</dbReference>
<dbReference type="InterPro" id="IPR013154">
    <property type="entry name" value="ADH-like_N"/>
</dbReference>
<evidence type="ECO:0000256" key="4">
    <source>
        <dbReference type="ARBA" id="ARBA00070796"/>
    </source>
</evidence>
<dbReference type="GO" id="GO:0035925">
    <property type="term" value="F:mRNA 3'-UTR AU-rich region binding"/>
    <property type="evidence" value="ECO:0007669"/>
    <property type="project" value="TreeGrafter"/>
</dbReference>
<feature type="domain" description="Enoyl reductase (ER)" evidence="5">
    <location>
        <begin position="70"/>
        <end position="384"/>
    </location>
</feature>
<proteinExistence type="predicted"/>
<keyword evidence="1" id="KW-0521">NADP</keyword>
<dbReference type="Pfam" id="PF00107">
    <property type="entry name" value="ADH_zinc_N"/>
    <property type="match status" value="1"/>
</dbReference>
<evidence type="ECO:0000256" key="3">
    <source>
        <dbReference type="ARBA" id="ARBA00043088"/>
    </source>
</evidence>
<name>A0A318ZGM1_9EURO</name>
<dbReference type="Gene3D" id="3.90.180.10">
    <property type="entry name" value="Medium-chain alcohol dehydrogenases, catalytic domain"/>
    <property type="match status" value="1"/>
</dbReference>
<dbReference type="RefSeq" id="XP_025428782.1">
    <property type="nucleotide sequence ID" value="XM_025575574.1"/>
</dbReference>
<dbReference type="SMART" id="SM00829">
    <property type="entry name" value="PKS_ER"/>
    <property type="match status" value="1"/>
</dbReference>
<dbReference type="PROSITE" id="PS01162">
    <property type="entry name" value="QOR_ZETA_CRYSTAL"/>
    <property type="match status" value="1"/>
</dbReference>
<dbReference type="FunFam" id="3.40.50.720:FF:000053">
    <property type="entry name" value="Quinone oxidoreductase 1"/>
    <property type="match status" value="1"/>
</dbReference>